<reference evidence="3 4" key="1">
    <citation type="submission" date="2018-10" db="EMBL/GenBank/DDBJ databases">
        <title>Histidinibacterium lentulum gen. nov., sp. nov., a marine bacterium from the culture broth of Picochlorum sp. 122.</title>
        <authorList>
            <person name="Wang G."/>
        </authorList>
    </citation>
    <scope>NUCLEOTIDE SEQUENCE [LARGE SCALE GENOMIC DNA]</scope>
    <source>
        <strain evidence="3 4">B17</strain>
    </source>
</reference>
<dbReference type="Gene3D" id="1.10.3730.20">
    <property type="match status" value="1"/>
</dbReference>
<feature type="transmembrane region" description="Helical" evidence="1">
    <location>
        <begin position="138"/>
        <end position="156"/>
    </location>
</feature>
<feature type="transmembrane region" description="Helical" evidence="1">
    <location>
        <begin position="86"/>
        <end position="105"/>
    </location>
</feature>
<dbReference type="PANTHER" id="PTHR22911">
    <property type="entry name" value="ACYL-MALONYL CONDENSING ENZYME-RELATED"/>
    <property type="match status" value="1"/>
</dbReference>
<keyword evidence="1" id="KW-1133">Transmembrane helix</keyword>
<keyword evidence="1" id="KW-0472">Membrane</keyword>
<dbReference type="OrthoDB" id="9812899at2"/>
<dbReference type="InterPro" id="IPR037185">
    <property type="entry name" value="EmrE-like"/>
</dbReference>
<proteinExistence type="predicted"/>
<feature type="domain" description="EamA" evidence="2">
    <location>
        <begin position="4"/>
        <end position="128"/>
    </location>
</feature>
<dbReference type="PANTHER" id="PTHR22911:SF103">
    <property type="entry name" value="BLR2811 PROTEIN"/>
    <property type="match status" value="1"/>
</dbReference>
<dbReference type="InterPro" id="IPR000620">
    <property type="entry name" value="EamA_dom"/>
</dbReference>
<feature type="transmembrane region" description="Helical" evidence="1">
    <location>
        <begin position="114"/>
        <end position="132"/>
    </location>
</feature>
<evidence type="ECO:0000313" key="3">
    <source>
        <dbReference type="EMBL" id="ROT96142.1"/>
    </source>
</evidence>
<protein>
    <submittedName>
        <fullName evidence="3">DMT family transporter</fullName>
    </submittedName>
</protein>
<feature type="transmembrane region" description="Helical" evidence="1">
    <location>
        <begin position="224"/>
        <end position="244"/>
    </location>
</feature>
<name>A0A3N2QLS0_9RHOB</name>
<dbReference type="GO" id="GO:0016020">
    <property type="term" value="C:membrane"/>
    <property type="evidence" value="ECO:0007669"/>
    <property type="project" value="InterPro"/>
</dbReference>
<evidence type="ECO:0000256" key="1">
    <source>
        <dbReference type="SAM" id="Phobius"/>
    </source>
</evidence>
<feature type="domain" description="EamA" evidence="2">
    <location>
        <begin position="138"/>
        <end position="264"/>
    </location>
</feature>
<feature type="transmembrane region" description="Helical" evidence="1">
    <location>
        <begin position="168"/>
        <end position="185"/>
    </location>
</feature>
<sequence>MCAGVATLVMSDVAAKWLVERYHPLQILWVRSLLACPVVAAIVIALQGPSGLASARVGVHAVRALLAVAATWAFILSLRYMALDAATSLIFAAPLFVAALSRLVLGEAVSRDRWIAILAGFLGVLIVVRPGAAAFEPAALLALAAAAIYALLMLVARRIPASDGFGTMTFWITAFPILFCLPWVFVPWPEVEPLDLLLFPATALCGTLGISLLSQAFRMAEASVVAPFDYTALFWASLMGWIVWGTVPSPWTWAGAAVIAAGGVYLLRTERRARARARL</sequence>
<accession>A0A3N2QLS0</accession>
<dbReference type="EMBL" id="RDRB01000013">
    <property type="protein sequence ID" value="ROT96142.1"/>
    <property type="molecule type" value="Genomic_DNA"/>
</dbReference>
<dbReference type="AlphaFoldDB" id="A0A3N2QLS0"/>
<gene>
    <name evidence="3" type="ORF">EAT49_19320</name>
</gene>
<evidence type="ECO:0000259" key="2">
    <source>
        <dbReference type="Pfam" id="PF00892"/>
    </source>
</evidence>
<organism evidence="3 4">
    <name type="scientific">Histidinibacterium lentulum</name>
    <dbReference type="NCBI Taxonomy" id="2480588"/>
    <lineage>
        <taxon>Bacteria</taxon>
        <taxon>Pseudomonadati</taxon>
        <taxon>Pseudomonadota</taxon>
        <taxon>Alphaproteobacteria</taxon>
        <taxon>Rhodobacterales</taxon>
        <taxon>Paracoccaceae</taxon>
        <taxon>Histidinibacterium</taxon>
    </lineage>
</organism>
<comment type="caution">
    <text evidence="3">The sequence shown here is derived from an EMBL/GenBank/DDBJ whole genome shotgun (WGS) entry which is preliminary data.</text>
</comment>
<keyword evidence="1" id="KW-0812">Transmembrane</keyword>
<keyword evidence="4" id="KW-1185">Reference proteome</keyword>
<evidence type="ECO:0000313" key="4">
    <source>
        <dbReference type="Proteomes" id="UP000268016"/>
    </source>
</evidence>
<feature type="transmembrane region" description="Helical" evidence="1">
    <location>
        <begin position="250"/>
        <end position="268"/>
    </location>
</feature>
<dbReference type="Pfam" id="PF00892">
    <property type="entry name" value="EamA"/>
    <property type="match status" value="2"/>
</dbReference>
<dbReference type="SUPFAM" id="SSF103481">
    <property type="entry name" value="Multidrug resistance efflux transporter EmrE"/>
    <property type="match status" value="2"/>
</dbReference>
<feature type="transmembrane region" description="Helical" evidence="1">
    <location>
        <begin position="25"/>
        <end position="46"/>
    </location>
</feature>
<feature type="transmembrane region" description="Helical" evidence="1">
    <location>
        <begin position="197"/>
        <end position="217"/>
    </location>
</feature>
<dbReference type="Proteomes" id="UP000268016">
    <property type="component" value="Unassembled WGS sequence"/>
</dbReference>
<feature type="transmembrane region" description="Helical" evidence="1">
    <location>
        <begin position="58"/>
        <end position="80"/>
    </location>
</feature>